<keyword evidence="5" id="KW-1185">Reference proteome</keyword>
<organism evidence="4 5">
    <name type="scientific">Naegleria fowleri</name>
    <name type="common">Brain eating amoeba</name>
    <dbReference type="NCBI Taxonomy" id="5763"/>
    <lineage>
        <taxon>Eukaryota</taxon>
        <taxon>Discoba</taxon>
        <taxon>Heterolobosea</taxon>
        <taxon>Tetramitia</taxon>
        <taxon>Eutetramitia</taxon>
        <taxon>Vahlkampfiidae</taxon>
        <taxon>Naegleria</taxon>
    </lineage>
</organism>
<evidence type="ECO:0008006" key="6">
    <source>
        <dbReference type="Google" id="ProtNLM"/>
    </source>
</evidence>
<evidence type="ECO:0000259" key="2">
    <source>
        <dbReference type="PROSITE" id="PS50828"/>
    </source>
</evidence>
<dbReference type="AlphaFoldDB" id="A0A6A5C6B3"/>
<proteinExistence type="predicted"/>
<accession>A0A6A5C6B3</accession>
<feature type="domain" description="Smr" evidence="2">
    <location>
        <begin position="542"/>
        <end position="613"/>
    </location>
</feature>
<dbReference type="Proteomes" id="UP000444721">
    <property type="component" value="Unassembled WGS sequence"/>
</dbReference>
<dbReference type="CDD" id="cd14279">
    <property type="entry name" value="CUE"/>
    <property type="match status" value="1"/>
</dbReference>
<evidence type="ECO:0000313" key="5">
    <source>
        <dbReference type="Proteomes" id="UP000444721"/>
    </source>
</evidence>
<dbReference type="GO" id="GO:0005634">
    <property type="term" value="C:nucleus"/>
    <property type="evidence" value="ECO:0007669"/>
    <property type="project" value="TreeGrafter"/>
</dbReference>
<feature type="compositionally biased region" description="Polar residues" evidence="1">
    <location>
        <begin position="285"/>
        <end position="295"/>
    </location>
</feature>
<dbReference type="InterPro" id="IPR003892">
    <property type="entry name" value="CUE"/>
</dbReference>
<dbReference type="PANTHER" id="PTHR46535:SF1">
    <property type="entry name" value="NEDD4-BINDING PROTEIN 2"/>
    <property type="match status" value="1"/>
</dbReference>
<dbReference type="VEuPathDB" id="AmoebaDB:NfTy_022430"/>
<dbReference type="Gene3D" id="3.30.1370.110">
    <property type="match status" value="1"/>
</dbReference>
<feature type="region of interest" description="Disordered" evidence="1">
    <location>
        <begin position="208"/>
        <end position="242"/>
    </location>
</feature>
<dbReference type="Pfam" id="PF02845">
    <property type="entry name" value="CUE"/>
    <property type="match status" value="1"/>
</dbReference>
<dbReference type="SMART" id="SM00546">
    <property type="entry name" value="CUE"/>
    <property type="match status" value="2"/>
</dbReference>
<dbReference type="InterPro" id="IPR002625">
    <property type="entry name" value="Smr_dom"/>
</dbReference>
<protein>
    <recommendedName>
        <fullName evidence="6">Smr domain-containing protein</fullName>
    </recommendedName>
</protein>
<dbReference type="OMA" id="IVENCHD"/>
<dbReference type="VEuPathDB" id="AmoebaDB:NF0068720"/>
<feature type="region of interest" description="Disordered" evidence="1">
    <location>
        <begin position="285"/>
        <end position="341"/>
    </location>
</feature>
<dbReference type="VEuPathDB" id="AmoebaDB:FDP41_011885"/>
<dbReference type="GO" id="GO:0004519">
    <property type="term" value="F:endonuclease activity"/>
    <property type="evidence" value="ECO:0007669"/>
    <property type="project" value="TreeGrafter"/>
</dbReference>
<dbReference type="InterPro" id="IPR009060">
    <property type="entry name" value="UBA-like_sf"/>
</dbReference>
<feature type="compositionally biased region" description="Basic residues" evidence="1">
    <location>
        <begin position="220"/>
        <end position="237"/>
    </location>
</feature>
<feature type="region of interest" description="Disordered" evidence="1">
    <location>
        <begin position="1"/>
        <end position="21"/>
    </location>
</feature>
<dbReference type="SUPFAM" id="SSF46934">
    <property type="entry name" value="UBA-like"/>
    <property type="match status" value="1"/>
</dbReference>
<dbReference type="GO" id="GO:0043130">
    <property type="term" value="F:ubiquitin binding"/>
    <property type="evidence" value="ECO:0007669"/>
    <property type="project" value="InterPro"/>
</dbReference>
<reference evidence="4 5" key="1">
    <citation type="journal article" date="2019" name="Sci. Rep.">
        <title>Nanopore sequencing improves the draft genome of the human pathogenic amoeba Naegleria fowleri.</title>
        <authorList>
            <person name="Liechti N."/>
            <person name="Schurch N."/>
            <person name="Bruggmann R."/>
            <person name="Wittwer M."/>
        </authorList>
    </citation>
    <scope>NUCLEOTIDE SEQUENCE [LARGE SCALE GENOMIC DNA]</scope>
    <source>
        <strain evidence="4 5">ATCC 30894</strain>
    </source>
</reference>
<evidence type="ECO:0000259" key="3">
    <source>
        <dbReference type="PROSITE" id="PS51140"/>
    </source>
</evidence>
<dbReference type="RefSeq" id="XP_044566737.1">
    <property type="nucleotide sequence ID" value="XM_044702343.1"/>
</dbReference>
<comment type="caution">
    <text evidence="4">The sequence shown here is derived from an EMBL/GenBank/DDBJ whole genome shotgun (WGS) entry which is preliminary data.</text>
</comment>
<evidence type="ECO:0000256" key="1">
    <source>
        <dbReference type="SAM" id="MobiDB-lite"/>
    </source>
</evidence>
<dbReference type="PANTHER" id="PTHR46535">
    <property type="entry name" value="NEDD4-BINDING PROTEIN 2"/>
    <property type="match status" value="1"/>
</dbReference>
<dbReference type="OrthoDB" id="3231855at2759"/>
<feature type="domain" description="CUE" evidence="3">
    <location>
        <begin position="244"/>
        <end position="287"/>
    </location>
</feature>
<evidence type="ECO:0000313" key="4">
    <source>
        <dbReference type="EMBL" id="KAF0982024.1"/>
    </source>
</evidence>
<dbReference type="InterPro" id="IPR052772">
    <property type="entry name" value="Endo/PolyKinase_Domain-Protein"/>
</dbReference>
<dbReference type="InterPro" id="IPR036063">
    <property type="entry name" value="Smr_dom_sf"/>
</dbReference>
<dbReference type="Pfam" id="PF01713">
    <property type="entry name" value="Smr"/>
    <property type="match status" value="1"/>
</dbReference>
<dbReference type="Gene3D" id="1.10.8.10">
    <property type="entry name" value="DNA helicase RuvA subunit, C-terminal domain"/>
    <property type="match status" value="1"/>
</dbReference>
<dbReference type="PROSITE" id="PS51140">
    <property type="entry name" value="CUE"/>
    <property type="match status" value="1"/>
</dbReference>
<dbReference type="EMBL" id="VFQX01000012">
    <property type="protein sequence ID" value="KAF0982024.1"/>
    <property type="molecule type" value="Genomic_DNA"/>
</dbReference>
<sequence length="613" mass="69135">MSSSSSAITETHNNASSNSRSGGEILDPILQTIIMEFSPLVDEEVIKTLYQENGCDFDQTINQLYFIISDPTFDQTSSVGSSSADASNIANFEGSEGYQDFPLHSPININDQENISLLFNMFKDVKNESGEYCIVDRDFIQFLYEENDKDLFSCMSVLRKALLDDDDNAESFEEEKSIEKQKKQPPSLFAVLEDPKHKTLTEMAQELPVYFKQNDPEEKKKKKQKRNQQKNIEKKKKMQLENRERQQKLNMLTEMFPNIEQSLIESMLIACDNNVEEATMAILSQTNKPSSSNHQGSKKKTSRGVVRNDLLVGGSRWNSSSTNIPNTSGNTSHSQGSKKSAPVTLSLEMKRQKLGEIIKGKSISLDHAMEIFEQCDQNLTATVEYLSQLYPAQFKSNELLNSPSNLLIKPKEEEIIYGTTIGPQSAVIPSNIVDIKKPAVKQPLSHVALDELMQKRKHYQLPELVDTESSYLQASNQYSKLRDKFMDLAVSAQQKGNHGLATQFMSKARQYSLIVEDCREKANEIRLREQTGGSLIRKPRTIDLHGLVLSDAIDTLDEYLSKHEPHRKINIVTGTGKHSANNKPVLLPAVEQYLTENGYSFKQIAPGVFQVRT</sequence>
<gene>
    <name evidence="4" type="ORF">FDP41_011885</name>
</gene>
<name>A0A6A5C6B3_NAEFO</name>
<dbReference type="GeneID" id="68119100"/>
<dbReference type="SMART" id="SM00463">
    <property type="entry name" value="SMR"/>
    <property type="match status" value="1"/>
</dbReference>
<dbReference type="PROSITE" id="PS50828">
    <property type="entry name" value="SMR"/>
    <property type="match status" value="1"/>
</dbReference>
<dbReference type="SUPFAM" id="SSF160443">
    <property type="entry name" value="SMR domain-like"/>
    <property type="match status" value="1"/>
</dbReference>
<feature type="compositionally biased region" description="Polar residues" evidence="1">
    <location>
        <begin position="316"/>
        <end position="338"/>
    </location>
</feature>